<dbReference type="EMBL" id="UZAF01016166">
    <property type="protein sequence ID" value="VDO22243.1"/>
    <property type="molecule type" value="Genomic_DNA"/>
</dbReference>
<proteinExistence type="predicted"/>
<gene>
    <name evidence="3" type="ORF">HPLM_LOCUS4034</name>
</gene>
<protein>
    <submittedName>
        <fullName evidence="3 5">Uncharacterized protein</fullName>
    </submittedName>
</protein>
<feature type="compositionally biased region" description="Polar residues" evidence="1">
    <location>
        <begin position="146"/>
        <end position="156"/>
    </location>
</feature>
<keyword evidence="2" id="KW-1133">Transmembrane helix</keyword>
<evidence type="ECO:0000313" key="4">
    <source>
        <dbReference type="Proteomes" id="UP000268014"/>
    </source>
</evidence>
<keyword evidence="2" id="KW-0472">Membrane</keyword>
<evidence type="ECO:0000256" key="2">
    <source>
        <dbReference type="SAM" id="Phobius"/>
    </source>
</evidence>
<dbReference type="AlphaFoldDB" id="A0A0N4W2R9"/>
<feature type="compositionally biased region" description="Basic and acidic residues" evidence="1">
    <location>
        <begin position="158"/>
        <end position="169"/>
    </location>
</feature>
<feature type="region of interest" description="Disordered" evidence="1">
    <location>
        <begin position="194"/>
        <end position="217"/>
    </location>
</feature>
<evidence type="ECO:0000313" key="5">
    <source>
        <dbReference type="WBParaSite" id="HPLM_0000404201-mRNA-1"/>
    </source>
</evidence>
<dbReference type="OrthoDB" id="10469105at2759"/>
<organism evidence="5">
    <name type="scientific">Haemonchus placei</name>
    <name type="common">Barber's pole worm</name>
    <dbReference type="NCBI Taxonomy" id="6290"/>
    <lineage>
        <taxon>Eukaryota</taxon>
        <taxon>Metazoa</taxon>
        <taxon>Ecdysozoa</taxon>
        <taxon>Nematoda</taxon>
        <taxon>Chromadorea</taxon>
        <taxon>Rhabditida</taxon>
        <taxon>Rhabditina</taxon>
        <taxon>Rhabditomorpha</taxon>
        <taxon>Strongyloidea</taxon>
        <taxon>Trichostrongylidae</taxon>
        <taxon>Haemonchus</taxon>
    </lineage>
</organism>
<dbReference type="Proteomes" id="UP000268014">
    <property type="component" value="Unassembled WGS sequence"/>
</dbReference>
<feature type="region of interest" description="Disordered" evidence="1">
    <location>
        <begin position="132"/>
        <end position="178"/>
    </location>
</feature>
<feature type="compositionally biased region" description="Basic and acidic residues" evidence="1">
    <location>
        <begin position="201"/>
        <end position="217"/>
    </location>
</feature>
<feature type="compositionally biased region" description="Basic and acidic residues" evidence="1">
    <location>
        <begin position="302"/>
        <end position="313"/>
    </location>
</feature>
<evidence type="ECO:0000313" key="3">
    <source>
        <dbReference type="EMBL" id="VDO22243.1"/>
    </source>
</evidence>
<keyword evidence="2" id="KW-0812">Transmembrane</keyword>
<dbReference type="WBParaSite" id="HPLM_0000404201-mRNA-1">
    <property type="protein sequence ID" value="HPLM_0000404201-mRNA-1"/>
    <property type="gene ID" value="HPLM_0000404201"/>
</dbReference>
<feature type="transmembrane region" description="Helical" evidence="2">
    <location>
        <begin position="101"/>
        <end position="122"/>
    </location>
</feature>
<feature type="compositionally biased region" description="Basic residues" evidence="1">
    <location>
        <begin position="37"/>
        <end position="62"/>
    </location>
</feature>
<name>A0A0N4W2R9_HAEPC</name>
<feature type="region of interest" description="Disordered" evidence="1">
    <location>
        <begin position="285"/>
        <end position="313"/>
    </location>
</feature>
<reference evidence="3 4" key="2">
    <citation type="submission" date="2018-11" db="EMBL/GenBank/DDBJ databases">
        <authorList>
            <consortium name="Pathogen Informatics"/>
        </authorList>
    </citation>
    <scope>NUCLEOTIDE SEQUENCE [LARGE SCALE GENOMIC DNA]</scope>
    <source>
        <strain evidence="3 4">MHpl1</strain>
    </source>
</reference>
<sequence>MNFVFEFEKFQSTGGTDPSTKQQTAIKTGKPPAPFIHSKHGTSPKPQSKKPGSKPQSKKPGKTTRAGIFPLKHTRRKSGSVKSLPQEKKSDDSSYVGGGTYTVLIVVVVLVLLLTVICGVVARMRRRRRLAKMNPKPKAGSKQKISRITTSNSNLSHYKPESTELEEKPRKKRHSELRTSVAAVGKKIARIRPSMGRGRFPNKEELPSPDRENSVEKNPIKRSVLVAKEEGGSELLVANENSTVPVYNSPQLGFPVKEANANANADDPYGLNVLNKVKSEPFVVNASGEEGKSSGDAKNFGTRRDPVRSIRII</sequence>
<keyword evidence="4" id="KW-1185">Reference proteome</keyword>
<reference evidence="5" key="1">
    <citation type="submission" date="2017-02" db="UniProtKB">
        <authorList>
            <consortium name="WormBaseParasite"/>
        </authorList>
    </citation>
    <scope>IDENTIFICATION</scope>
</reference>
<feature type="compositionally biased region" description="Polar residues" evidence="1">
    <location>
        <begin position="10"/>
        <end position="26"/>
    </location>
</feature>
<evidence type="ECO:0000256" key="1">
    <source>
        <dbReference type="SAM" id="MobiDB-lite"/>
    </source>
</evidence>
<feature type="region of interest" description="Disordered" evidence="1">
    <location>
        <begin position="8"/>
        <end position="94"/>
    </location>
</feature>
<accession>A0A0N4W2R9</accession>